<gene>
    <name evidence="10" type="ORF">SAMN05421842_11775</name>
</gene>
<keyword evidence="5 7" id="KW-0472">Membrane</keyword>
<comment type="subcellular location">
    <subcellularLocation>
        <location evidence="1">Cell membrane</location>
        <topology evidence="1">Multi-pass membrane protein</topology>
    </subcellularLocation>
</comment>
<feature type="transmembrane region" description="Helical" evidence="7">
    <location>
        <begin position="398"/>
        <end position="421"/>
    </location>
</feature>
<comment type="similarity">
    <text evidence="6">Belongs to the ABC-4 integral membrane protein family.</text>
</comment>
<feature type="transmembrane region" description="Helical" evidence="7">
    <location>
        <begin position="786"/>
        <end position="805"/>
    </location>
</feature>
<evidence type="ECO:0000259" key="8">
    <source>
        <dbReference type="Pfam" id="PF02687"/>
    </source>
</evidence>
<evidence type="ECO:0000256" key="1">
    <source>
        <dbReference type="ARBA" id="ARBA00004651"/>
    </source>
</evidence>
<protein>
    <submittedName>
        <fullName evidence="10">ABC-type transport system, involved in lipoprotein release, permease component</fullName>
    </submittedName>
</protein>
<sequence>MIKNLRGLSKRFFISNKTITIPSITAIALSILLITSLMNFSINSENNLKKETLEKFGAFEIQCGYEIDSSKRITKDFLEETSSLEGIDKISPVIVDGINIEINGINTYTVGIENDELSKSKYKYNSDVEENTIIINKQLADSLKVNEGDNVLVNGNENKVIEILNDKTYSSNSINMAVMNRKSLKEILGFLEEANYMMVKVQNNDDISKVSKELINLDKDLRVEVFQEDKNLNENINNMRYFIGFLGCLVFIMCGIFIVSNLQGYIYKYTKDFSVIKAIGGSSYQVFITVLMQTMMINITGVLSGTILSFLTCKLFLATFEFYFLPVLKIALIGFLIIQIVLLIPVFKTARILPIKAMSKNDNVEFKHKILMKYTMIGSLITGILIILLCIITPDTKALLDAIGGFLCIYLSSFLFVMLYINKIFSLLIKPLRLIIGRCGEVSMKMLIPQVKKNSILILAITTMIVITSIGGSFVKLITLNSEQYYRSEYLTDIVLTCNYELNYEKTLKLLNDVNEFDDTVASVMTEGGTTTIVRNDSKGNSGFSLGNLEEMKKQGLIKKFDGDAKNKVIVSEEYAKEKNIVVGEKLKFINPTFKNEYENMITINEGNKEKVYEYNLEVSSIENDKLMNRHPVLIDISNTKLVNDISGSLNKMYIDTTNKNIDTLLNEKRQEYQGIKWATLENVLTETNKAIEERWKYFKLGLVILYCSMIFGIITSIKNNINSNRKEYALLRCMKFKQKDLSKMIITQSIVFLLLGDILGLIIGTIGSFIVSIFDGGTTFIVPDYTTLILTCIGSIILTVFCIIPDICKIGKEKLILELNQEEL</sequence>
<feature type="domain" description="ABC3 transporter permease C-terminal" evidence="8">
    <location>
        <begin position="704"/>
        <end position="805"/>
    </location>
</feature>
<evidence type="ECO:0000256" key="2">
    <source>
        <dbReference type="ARBA" id="ARBA00022475"/>
    </source>
</evidence>
<evidence type="ECO:0000313" key="10">
    <source>
        <dbReference type="EMBL" id="SFD03051.1"/>
    </source>
</evidence>
<name>A0A1I1NZE2_9CLOT</name>
<evidence type="ECO:0000256" key="6">
    <source>
        <dbReference type="ARBA" id="ARBA00038076"/>
    </source>
</evidence>
<reference evidence="10 11" key="1">
    <citation type="submission" date="2016-10" db="EMBL/GenBank/DDBJ databases">
        <authorList>
            <person name="de Groot N.N."/>
        </authorList>
    </citation>
    <scope>NUCLEOTIDE SEQUENCE [LARGE SCALE GENOMIC DNA]</scope>
    <source>
        <strain evidence="10 11">DSM 12992</strain>
    </source>
</reference>
<evidence type="ECO:0000256" key="7">
    <source>
        <dbReference type="SAM" id="Phobius"/>
    </source>
</evidence>
<dbReference type="PANTHER" id="PTHR30572:SF4">
    <property type="entry name" value="ABC TRANSPORTER PERMEASE YTRF"/>
    <property type="match status" value="1"/>
</dbReference>
<dbReference type="Pfam" id="PF12704">
    <property type="entry name" value="MacB_PCD"/>
    <property type="match status" value="1"/>
</dbReference>
<dbReference type="OrthoDB" id="2425574at2"/>
<feature type="transmembrane region" description="Helical" evidence="7">
    <location>
        <begin position="241"/>
        <end position="266"/>
    </location>
</feature>
<dbReference type="STRING" id="119641.SAMN05421842_11775"/>
<feature type="transmembrane region" description="Helical" evidence="7">
    <location>
        <begin position="286"/>
        <end position="311"/>
    </location>
</feature>
<keyword evidence="11" id="KW-1185">Reference proteome</keyword>
<dbReference type="EMBL" id="FOMG01000017">
    <property type="protein sequence ID" value="SFD03051.1"/>
    <property type="molecule type" value="Genomic_DNA"/>
</dbReference>
<keyword evidence="10" id="KW-0449">Lipoprotein</keyword>
<dbReference type="GO" id="GO:0022857">
    <property type="term" value="F:transmembrane transporter activity"/>
    <property type="evidence" value="ECO:0007669"/>
    <property type="project" value="TreeGrafter"/>
</dbReference>
<organism evidence="10 11">
    <name type="scientific">Clostridium uliginosum</name>
    <dbReference type="NCBI Taxonomy" id="119641"/>
    <lineage>
        <taxon>Bacteria</taxon>
        <taxon>Bacillati</taxon>
        <taxon>Bacillota</taxon>
        <taxon>Clostridia</taxon>
        <taxon>Eubacteriales</taxon>
        <taxon>Clostridiaceae</taxon>
        <taxon>Clostridium</taxon>
    </lineage>
</organism>
<dbReference type="Proteomes" id="UP000199263">
    <property type="component" value="Unassembled WGS sequence"/>
</dbReference>
<evidence type="ECO:0000256" key="4">
    <source>
        <dbReference type="ARBA" id="ARBA00022989"/>
    </source>
</evidence>
<feature type="transmembrane region" description="Helical" evidence="7">
    <location>
        <begin position="323"/>
        <end position="350"/>
    </location>
</feature>
<feature type="domain" description="MacB-like periplasmic core" evidence="9">
    <location>
        <begin position="23"/>
        <end position="216"/>
    </location>
</feature>
<evidence type="ECO:0000256" key="5">
    <source>
        <dbReference type="ARBA" id="ARBA00023136"/>
    </source>
</evidence>
<accession>A0A1I1NZE2</accession>
<feature type="transmembrane region" description="Helical" evidence="7">
    <location>
        <begin position="21"/>
        <end position="42"/>
    </location>
</feature>
<keyword evidence="3 7" id="KW-0812">Transmembrane</keyword>
<dbReference type="PANTHER" id="PTHR30572">
    <property type="entry name" value="MEMBRANE COMPONENT OF TRANSPORTER-RELATED"/>
    <property type="match status" value="1"/>
</dbReference>
<evidence type="ECO:0000313" key="11">
    <source>
        <dbReference type="Proteomes" id="UP000199263"/>
    </source>
</evidence>
<dbReference type="AlphaFoldDB" id="A0A1I1NZE2"/>
<evidence type="ECO:0000256" key="3">
    <source>
        <dbReference type="ARBA" id="ARBA00022692"/>
    </source>
</evidence>
<dbReference type="RefSeq" id="WP_090091910.1">
    <property type="nucleotide sequence ID" value="NZ_FOMG01000017.1"/>
</dbReference>
<feature type="transmembrane region" description="Helical" evidence="7">
    <location>
        <begin position="456"/>
        <end position="478"/>
    </location>
</feature>
<feature type="transmembrane region" description="Helical" evidence="7">
    <location>
        <begin position="371"/>
        <end position="392"/>
    </location>
</feature>
<dbReference type="InterPro" id="IPR050250">
    <property type="entry name" value="Macrolide_Exporter_MacB"/>
</dbReference>
<evidence type="ECO:0000259" key="9">
    <source>
        <dbReference type="Pfam" id="PF12704"/>
    </source>
</evidence>
<dbReference type="Pfam" id="PF02687">
    <property type="entry name" value="FtsX"/>
    <property type="match status" value="2"/>
</dbReference>
<feature type="transmembrane region" description="Helical" evidence="7">
    <location>
        <begin position="745"/>
        <end position="774"/>
    </location>
</feature>
<feature type="transmembrane region" description="Helical" evidence="7">
    <location>
        <begin position="698"/>
        <end position="718"/>
    </location>
</feature>
<dbReference type="InterPro" id="IPR025857">
    <property type="entry name" value="MacB_PCD"/>
</dbReference>
<keyword evidence="4 7" id="KW-1133">Transmembrane helix</keyword>
<dbReference type="GO" id="GO:0005886">
    <property type="term" value="C:plasma membrane"/>
    <property type="evidence" value="ECO:0007669"/>
    <property type="project" value="UniProtKB-SubCell"/>
</dbReference>
<keyword evidence="2" id="KW-1003">Cell membrane</keyword>
<dbReference type="InterPro" id="IPR003838">
    <property type="entry name" value="ABC3_permease_C"/>
</dbReference>
<feature type="domain" description="ABC3 transporter permease C-terminal" evidence="8">
    <location>
        <begin position="245"/>
        <end position="352"/>
    </location>
</feature>
<proteinExistence type="inferred from homology"/>